<comment type="caution">
    <text evidence="3">The sequence shown here is derived from an EMBL/GenBank/DDBJ whole genome shotgun (WGS) entry which is preliminary data.</text>
</comment>
<organism evidence="3 4">
    <name type="scientific">Legionella bozemanae</name>
    <name type="common">Fluoribacter bozemanae</name>
    <dbReference type="NCBI Taxonomy" id="447"/>
    <lineage>
        <taxon>Bacteria</taxon>
        <taxon>Pseudomonadati</taxon>
        <taxon>Pseudomonadota</taxon>
        <taxon>Gammaproteobacteria</taxon>
        <taxon>Legionellales</taxon>
        <taxon>Legionellaceae</taxon>
        <taxon>Legionella</taxon>
    </lineage>
</organism>
<evidence type="ECO:0000313" key="3">
    <source>
        <dbReference type="EMBL" id="KTC74029.1"/>
    </source>
</evidence>
<dbReference type="InterPro" id="IPR002347">
    <property type="entry name" value="SDR_fam"/>
</dbReference>
<dbReference type="Gene3D" id="3.40.50.720">
    <property type="entry name" value="NAD(P)-binding Rossmann-like Domain"/>
    <property type="match status" value="1"/>
</dbReference>
<dbReference type="PANTHER" id="PTHR44196:SF1">
    <property type="entry name" value="DEHYDROGENASE_REDUCTASE SDR FAMILY MEMBER 7B"/>
    <property type="match status" value="1"/>
</dbReference>
<sequence>MNKKTILITGASRGIGEQIAFRYAMPNVNLILIARDLKKLTHVAQHCQEQGANTIYESIDVRDANSLKEFIIDVDSKMPIDLLIANAGVSSTLQANWQPEKEEDINQVFAINLQGTMNTVNPLIHRMIERKKGQIAMMGSIAGLRGLPQSPSYCASKAALHVYGQSLRAWLIRYQIHVNVICPGYIKTDMSDKLTGPKPFLISSEKAAKIIQKGLLKNKTYIVFPWPLHMLIKCSHLLPSKPVDAILNRFESYIN</sequence>
<dbReference type="Proteomes" id="UP000054695">
    <property type="component" value="Unassembled WGS sequence"/>
</dbReference>
<dbReference type="PATRIC" id="fig|447.4.peg.1571"/>
<gene>
    <name evidence="3" type="ORF">Lboz_1469</name>
</gene>
<name>A0A0W0RSM3_LEGBO</name>
<dbReference type="InterPro" id="IPR036291">
    <property type="entry name" value="NAD(P)-bd_dom_sf"/>
</dbReference>
<comment type="similarity">
    <text evidence="1">Belongs to the short-chain dehydrogenases/reductases (SDR) family.</text>
</comment>
<dbReference type="EMBL" id="LNXU01000017">
    <property type="protein sequence ID" value="KTC74029.1"/>
    <property type="molecule type" value="Genomic_DNA"/>
</dbReference>
<dbReference type="Pfam" id="PF00106">
    <property type="entry name" value="adh_short"/>
    <property type="match status" value="1"/>
</dbReference>
<keyword evidence="2" id="KW-0560">Oxidoreductase</keyword>
<dbReference type="PANTHER" id="PTHR44196">
    <property type="entry name" value="DEHYDROGENASE/REDUCTASE SDR FAMILY MEMBER 7B"/>
    <property type="match status" value="1"/>
</dbReference>
<evidence type="ECO:0000256" key="2">
    <source>
        <dbReference type="ARBA" id="ARBA00023002"/>
    </source>
</evidence>
<dbReference type="GO" id="GO:0016491">
    <property type="term" value="F:oxidoreductase activity"/>
    <property type="evidence" value="ECO:0007669"/>
    <property type="project" value="UniProtKB-KW"/>
</dbReference>
<dbReference type="SUPFAM" id="SSF51735">
    <property type="entry name" value="NAD(P)-binding Rossmann-fold domains"/>
    <property type="match status" value="1"/>
</dbReference>
<dbReference type="PRINTS" id="PR00081">
    <property type="entry name" value="GDHRDH"/>
</dbReference>
<dbReference type="AlphaFoldDB" id="A0A0W0RSM3"/>
<accession>A0A0W0RSM3</accession>
<dbReference type="PROSITE" id="PS00061">
    <property type="entry name" value="ADH_SHORT"/>
    <property type="match status" value="1"/>
</dbReference>
<dbReference type="RefSeq" id="WP_058459129.1">
    <property type="nucleotide sequence ID" value="NZ_CAAAIY010000001.1"/>
</dbReference>
<keyword evidence="4" id="KW-1185">Reference proteome</keyword>
<protein>
    <submittedName>
        <fullName evidence="3">Polysaccharide biosynthesis dehydrogenase/reductase</fullName>
    </submittedName>
</protein>
<evidence type="ECO:0000313" key="4">
    <source>
        <dbReference type="Proteomes" id="UP000054695"/>
    </source>
</evidence>
<reference evidence="3 4" key="1">
    <citation type="submission" date="2015-11" db="EMBL/GenBank/DDBJ databases">
        <title>Genomic analysis of 38 Legionella species identifies large and diverse effector repertoires.</title>
        <authorList>
            <person name="Burstein D."/>
            <person name="Amaro F."/>
            <person name="Zusman T."/>
            <person name="Lifshitz Z."/>
            <person name="Cohen O."/>
            <person name="Gilbert J.A."/>
            <person name="Pupko T."/>
            <person name="Shuman H.A."/>
            <person name="Segal G."/>
        </authorList>
    </citation>
    <scope>NUCLEOTIDE SEQUENCE [LARGE SCALE GENOMIC DNA]</scope>
    <source>
        <strain evidence="3 4">WIGA</strain>
    </source>
</reference>
<evidence type="ECO:0000256" key="1">
    <source>
        <dbReference type="ARBA" id="ARBA00006484"/>
    </source>
</evidence>
<dbReference type="STRING" id="447.Lboz_1469"/>
<dbReference type="InterPro" id="IPR020904">
    <property type="entry name" value="Sc_DH/Rdtase_CS"/>
</dbReference>
<dbReference type="OrthoDB" id="9810734at2"/>
<proteinExistence type="inferred from homology"/>
<dbReference type="GO" id="GO:0016020">
    <property type="term" value="C:membrane"/>
    <property type="evidence" value="ECO:0007669"/>
    <property type="project" value="TreeGrafter"/>
</dbReference>